<gene>
    <name evidence="2" type="ORF">H8S75_00880</name>
</gene>
<dbReference type="InterPro" id="IPR011256">
    <property type="entry name" value="Reg_factor_effector_dom_sf"/>
</dbReference>
<dbReference type="Proteomes" id="UP000634672">
    <property type="component" value="Unassembled WGS sequence"/>
</dbReference>
<reference evidence="2 3" key="1">
    <citation type="submission" date="2020-08" db="EMBL/GenBank/DDBJ databases">
        <title>Genome public.</title>
        <authorList>
            <person name="Liu C."/>
            <person name="Sun Q."/>
        </authorList>
    </citation>
    <scope>NUCLEOTIDE SEQUENCE [LARGE SCALE GENOMIC DNA]</scope>
    <source>
        <strain evidence="2 3">NSJ-66</strain>
    </source>
</reference>
<evidence type="ECO:0000259" key="1">
    <source>
        <dbReference type="SMART" id="SM00871"/>
    </source>
</evidence>
<dbReference type="RefSeq" id="WP_187018582.1">
    <property type="nucleotide sequence ID" value="NZ_JACOPB010000001.1"/>
</dbReference>
<proteinExistence type="predicted"/>
<name>A0ABR7H029_9FIRM</name>
<evidence type="ECO:0000313" key="3">
    <source>
        <dbReference type="Proteomes" id="UP000634672"/>
    </source>
</evidence>
<dbReference type="SMART" id="SM00871">
    <property type="entry name" value="AraC_E_bind"/>
    <property type="match status" value="1"/>
</dbReference>
<comment type="caution">
    <text evidence="2">The sequence shown here is derived from an EMBL/GenBank/DDBJ whole genome shotgun (WGS) entry which is preliminary data.</text>
</comment>
<feature type="domain" description="AraC effector-binding" evidence="1">
    <location>
        <begin position="5"/>
        <end position="154"/>
    </location>
</feature>
<dbReference type="Pfam" id="PF06445">
    <property type="entry name" value="GyrI-like"/>
    <property type="match status" value="1"/>
</dbReference>
<sequence>MARISEIMVKQQPEKHMLTVRKTIDFFTQYAGFMESAVNSILSLIEENAALPSSGPIVCFHNMELETLDVEIGFEVARPIPVKDPVQASIIPVRTVATTIDRGPYEKQDPTLEALMQWIPENGYKALDGIYYHYLNDEQQPESEYLTQMFIPVK</sequence>
<protein>
    <submittedName>
        <fullName evidence="2">GyrI-like domain-containing protein</fullName>
    </submittedName>
</protein>
<evidence type="ECO:0000313" key="2">
    <source>
        <dbReference type="EMBL" id="MBC5706510.1"/>
    </source>
</evidence>
<dbReference type="InterPro" id="IPR029442">
    <property type="entry name" value="GyrI-like"/>
</dbReference>
<dbReference type="EMBL" id="JACOPB010000001">
    <property type="protein sequence ID" value="MBC5706510.1"/>
    <property type="molecule type" value="Genomic_DNA"/>
</dbReference>
<dbReference type="Gene3D" id="3.20.80.10">
    <property type="entry name" value="Regulatory factor, effector binding domain"/>
    <property type="match status" value="1"/>
</dbReference>
<dbReference type="SUPFAM" id="SSF55136">
    <property type="entry name" value="Probable bacterial effector-binding domain"/>
    <property type="match status" value="1"/>
</dbReference>
<dbReference type="InterPro" id="IPR010499">
    <property type="entry name" value="AraC_E-bd"/>
</dbReference>
<accession>A0ABR7H029</accession>
<keyword evidence="3" id="KW-1185">Reference proteome</keyword>
<organism evidence="2 3">
    <name type="scientific">Hungatella hominis</name>
    <dbReference type="NCBI Taxonomy" id="2763050"/>
    <lineage>
        <taxon>Bacteria</taxon>
        <taxon>Bacillati</taxon>
        <taxon>Bacillota</taxon>
        <taxon>Clostridia</taxon>
        <taxon>Lachnospirales</taxon>
        <taxon>Lachnospiraceae</taxon>
        <taxon>Hungatella</taxon>
    </lineage>
</organism>